<dbReference type="AlphaFoldDB" id="A0A1V4ICL9"/>
<name>A0A1V4ICL9_9CLOT</name>
<dbReference type="Proteomes" id="UP000191056">
    <property type="component" value="Unassembled WGS sequence"/>
</dbReference>
<evidence type="ECO:0000313" key="2">
    <source>
        <dbReference type="EMBL" id="RII34083.1"/>
    </source>
</evidence>
<gene>
    <name evidence="1" type="ORF">CLCHR_43350</name>
    <name evidence="2" type="ORF">D2A34_12970</name>
</gene>
<evidence type="ECO:0000313" key="4">
    <source>
        <dbReference type="Proteomes" id="UP000265930"/>
    </source>
</evidence>
<evidence type="ECO:0000313" key="3">
    <source>
        <dbReference type="Proteomes" id="UP000191056"/>
    </source>
</evidence>
<comment type="caution">
    <text evidence="1">The sequence shown here is derived from an EMBL/GenBank/DDBJ whole genome shotgun (WGS) entry which is preliminary data.</text>
</comment>
<reference evidence="2 4" key="2">
    <citation type="submission" date="2018-08" db="EMBL/GenBank/DDBJ databases">
        <title>Genome of Clostridium chromiireducens C1, DSM12136.</title>
        <authorList>
            <person name="Xing M."/>
            <person name="Wei Y."/>
            <person name="Ang E.L."/>
            <person name="Zhao H."/>
            <person name="Zhang Y."/>
        </authorList>
    </citation>
    <scope>NUCLEOTIDE SEQUENCE [LARGE SCALE GENOMIC DNA]</scope>
    <source>
        <strain evidence="2 4">C1</strain>
    </source>
</reference>
<dbReference type="EMBL" id="QXDJ01000003">
    <property type="protein sequence ID" value="RII34083.1"/>
    <property type="molecule type" value="Genomic_DNA"/>
</dbReference>
<proteinExistence type="predicted"/>
<dbReference type="Proteomes" id="UP000265930">
    <property type="component" value="Unassembled WGS sequence"/>
</dbReference>
<sequence length="170" mass="18415">MAKKKISKPPKNDFAPVEDLEICSFSSEPVINGDCISSFSFDGDSNENISIDNNQTNESSPGAVNSVNLNISYGNTQGNATTASSSNNKSISNDNSILAGKRKIPIANGMAPPIDGEFLDVKRTYMLRSSTVRKLNELKSIHPELNTYVSTIVDMAIAHYYNHIINEGGN</sequence>
<dbReference type="EMBL" id="MZGT01000090">
    <property type="protein sequence ID" value="OPJ57630.1"/>
    <property type="molecule type" value="Genomic_DNA"/>
</dbReference>
<dbReference type="OrthoDB" id="1905385at2"/>
<dbReference type="STRING" id="225345.CLCHR_43350"/>
<dbReference type="RefSeq" id="WP_079441950.1">
    <property type="nucleotide sequence ID" value="NZ_MZGT01000090.1"/>
</dbReference>
<reference evidence="1 3" key="1">
    <citation type="submission" date="2017-03" db="EMBL/GenBank/DDBJ databases">
        <title>Genome sequence of Clostridium chromiireducens DSM 23318.</title>
        <authorList>
            <person name="Poehlein A."/>
            <person name="Daniel R."/>
        </authorList>
    </citation>
    <scope>NUCLEOTIDE SEQUENCE [LARGE SCALE GENOMIC DNA]</scope>
    <source>
        <strain evidence="1 3">DSM 23318</strain>
    </source>
</reference>
<evidence type="ECO:0000313" key="1">
    <source>
        <dbReference type="EMBL" id="OPJ57630.1"/>
    </source>
</evidence>
<keyword evidence="3" id="KW-1185">Reference proteome</keyword>
<accession>A0A1V4ICL9</accession>
<organism evidence="1 3">
    <name type="scientific">Clostridium chromiireducens</name>
    <dbReference type="NCBI Taxonomy" id="225345"/>
    <lineage>
        <taxon>Bacteria</taxon>
        <taxon>Bacillati</taxon>
        <taxon>Bacillota</taxon>
        <taxon>Clostridia</taxon>
        <taxon>Eubacteriales</taxon>
        <taxon>Clostridiaceae</taxon>
        <taxon>Clostridium</taxon>
    </lineage>
</organism>
<protein>
    <submittedName>
        <fullName evidence="1">Uncharacterized protein</fullName>
    </submittedName>
</protein>